<evidence type="ECO:0008006" key="8">
    <source>
        <dbReference type="Google" id="ProtNLM"/>
    </source>
</evidence>
<evidence type="ECO:0000256" key="2">
    <source>
        <dbReference type="ARBA" id="ARBA00022617"/>
    </source>
</evidence>
<dbReference type="Proteomes" id="UP000636709">
    <property type="component" value="Unassembled WGS sequence"/>
</dbReference>
<evidence type="ECO:0000256" key="1">
    <source>
        <dbReference type="ARBA" id="ARBA00010617"/>
    </source>
</evidence>
<evidence type="ECO:0000313" key="6">
    <source>
        <dbReference type="EMBL" id="KAF8708784.1"/>
    </source>
</evidence>
<dbReference type="GO" id="GO:0016705">
    <property type="term" value="F:oxidoreductase activity, acting on paired donors, with incorporation or reduction of molecular oxygen"/>
    <property type="evidence" value="ECO:0007669"/>
    <property type="project" value="InterPro"/>
</dbReference>
<proteinExistence type="inferred from homology"/>
<keyword evidence="2" id="KW-0349">Heme</keyword>
<dbReference type="AlphaFoldDB" id="A0A835ESN8"/>
<dbReference type="Gene3D" id="1.10.630.10">
    <property type="entry name" value="Cytochrome P450"/>
    <property type="match status" value="1"/>
</dbReference>
<keyword evidence="7" id="KW-1185">Reference proteome</keyword>
<reference evidence="6" key="1">
    <citation type="submission" date="2020-07" db="EMBL/GenBank/DDBJ databases">
        <title>Genome sequence and genetic diversity analysis of an under-domesticated orphan crop, white fonio (Digitaria exilis).</title>
        <authorList>
            <person name="Bennetzen J.L."/>
            <person name="Chen S."/>
            <person name="Ma X."/>
            <person name="Wang X."/>
            <person name="Yssel A.E.J."/>
            <person name="Chaluvadi S.R."/>
            <person name="Johnson M."/>
            <person name="Gangashetty P."/>
            <person name="Hamidou F."/>
            <person name="Sanogo M.D."/>
            <person name="Zwaenepoel A."/>
            <person name="Wallace J."/>
            <person name="Van De Peer Y."/>
            <person name="Van Deynze A."/>
        </authorList>
    </citation>
    <scope>NUCLEOTIDE SEQUENCE</scope>
    <source>
        <tissue evidence="6">Leaves</tissue>
    </source>
</reference>
<gene>
    <name evidence="6" type="ORF">HU200_030173</name>
</gene>
<dbReference type="EMBL" id="JACEFO010001756">
    <property type="protein sequence ID" value="KAF8708784.1"/>
    <property type="molecule type" value="Genomic_DNA"/>
</dbReference>
<dbReference type="GO" id="GO:0020037">
    <property type="term" value="F:heme binding"/>
    <property type="evidence" value="ECO:0007669"/>
    <property type="project" value="InterPro"/>
</dbReference>
<name>A0A835ESN8_9POAL</name>
<dbReference type="PANTHER" id="PTHR47944:SF19">
    <property type="entry name" value="CYTOCHROME P450 77A4"/>
    <property type="match status" value="1"/>
</dbReference>
<dbReference type="GO" id="GO:0004497">
    <property type="term" value="F:monooxygenase activity"/>
    <property type="evidence" value="ECO:0007669"/>
    <property type="project" value="InterPro"/>
</dbReference>
<evidence type="ECO:0000256" key="4">
    <source>
        <dbReference type="ARBA" id="ARBA00023002"/>
    </source>
</evidence>
<comment type="similarity">
    <text evidence="1">Belongs to the cytochrome P450 family.</text>
</comment>
<organism evidence="6 7">
    <name type="scientific">Digitaria exilis</name>
    <dbReference type="NCBI Taxonomy" id="1010633"/>
    <lineage>
        <taxon>Eukaryota</taxon>
        <taxon>Viridiplantae</taxon>
        <taxon>Streptophyta</taxon>
        <taxon>Embryophyta</taxon>
        <taxon>Tracheophyta</taxon>
        <taxon>Spermatophyta</taxon>
        <taxon>Magnoliopsida</taxon>
        <taxon>Liliopsida</taxon>
        <taxon>Poales</taxon>
        <taxon>Poaceae</taxon>
        <taxon>PACMAD clade</taxon>
        <taxon>Panicoideae</taxon>
        <taxon>Panicodae</taxon>
        <taxon>Paniceae</taxon>
        <taxon>Anthephorinae</taxon>
        <taxon>Digitaria</taxon>
    </lineage>
</organism>
<keyword evidence="5" id="KW-0408">Iron</keyword>
<dbReference type="PANTHER" id="PTHR47944">
    <property type="entry name" value="CYTOCHROME P450 98A9"/>
    <property type="match status" value="1"/>
</dbReference>
<dbReference type="GO" id="GO:0005506">
    <property type="term" value="F:iron ion binding"/>
    <property type="evidence" value="ECO:0007669"/>
    <property type="project" value="InterPro"/>
</dbReference>
<dbReference type="SUPFAM" id="SSF48264">
    <property type="entry name" value="Cytochrome P450"/>
    <property type="match status" value="1"/>
</dbReference>
<sequence length="301" mass="32279">MEVEAACSSAILKLLLLAAALAYLARTFLRPPRSRKSTTSTTPLPPGPTPWPIVGNLPEMLLSKQPAFRWIHHMMSEVGTDIACVRLGGVHVVDATFASRPLTFASGTFSGGYKNAYVLASEIVSPSRHRWLHDSRADEADNLTRYVYNLLAAGGGGGGGGDGAVVDCGNVIRRLVFGEPRADGGPGPMEVEHVDAVFASLGLLYAFSVSDYLPCLLGLDLDGHERMVRDANATVSRLLQGFTWSKPPGVAAIDLSESKRGTSMATPLLLRPEPRLPAHLDTPQNSWLNALPCPNRIRSDT</sequence>
<evidence type="ECO:0000256" key="3">
    <source>
        <dbReference type="ARBA" id="ARBA00022723"/>
    </source>
</evidence>
<keyword evidence="3" id="KW-0479">Metal-binding</keyword>
<evidence type="ECO:0000256" key="5">
    <source>
        <dbReference type="ARBA" id="ARBA00023004"/>
    </source>
</evidence>
<accession>A0A835ESN8</accession>
<dbReference type="InterPro" id="IPR036396">
    <property type="entry name" value="Cyt_P450_sf"/>
</dbReference>
<protein>
    <recommendedName>
        <fullName evidence="8">Cytochrome P450</fullName>
    </recommendedName>
</protein>
<dbReference type="OrthoDB" id="2789670at2759"/>
<comment type="caution">
    <text evidence="6">The sequence shown here is derived from an EMBL/GenBank/DDBJ whole genome shotgun (WGS) entry which is preliminary data.</text>
</comment>
<evidence type="ECO:0000313" key="7">
    <source>
        <dbReference type="Proteomes" id="UP000636709"/>
    </source>
</evidence>
<keyword evidence="4" id="KW-0560">Oxidoreductase</keyword>